<dbReference type="PANTHER" id="PTHR30405:SF11">
    <property type="entry name" value="RNA-GUIDED DNA ENDONUCLEASE RV2885C-RELATED"/>
    <property type="match status" value="1"/>
</dbReference>
<dbReference type="GeneID" id="84229570"/>
<organism evidence="8 9">
    <name type="scientific">Methanolobus mangrovi</name>
    <dbReference type="NCBI Taxonomy" id="3072977"/>
    <lineage>
        <taxon>Archaea</taxon>
        <taxon>Methanobacteriati</taxon>
        <taxon>Methanobacteriota</taxon>
        <taxon>Stenosarchaea group</taxon>
        <taxon>Methanomicrobia</taxon>
        <taxon>Methanosarcinales</taxon>
        <taxon>Methanosarcinaceae</taxon>
        <taxon>Methanolobus</taxon>
    </lineage>
</organism>
<keyword evidence="9" id="KW-1185">Reference proteome</keyword>
<evidence type="ECO:0000256" key="2">
    <source>
        <dbReference type="ARBA" id="ARBA00011044"/>
    </source>
</evidence>
<dbReference type="NCBIfam" id="TIGR01766">
    <property type="entry name" value="IS200/IS605 family accessory protein TnpB-like domain"/>
    <property type="match status" value="1"/>
</dbReference>
<dbReference type="Proteomes" id="UP001183006">
    <property type="component" value="Chromosome"/>
</dbReference>
<dbReference type="Pfam" id="PF01385">
    <property type="entry name" value="OrfB_IS605"/>
    <property type="match status" value="1"/>
</dbReference>
<evidence type="ECO:0000256" key="3">
    <source>
        <dbReference type="ARBA" id="ARBA00022578"/>
    </source>
</evidence>
<dbReference type="InterPro" id="IPR001959">
    <property type="entry name" value="Transposase"/>
</dbReference>
<dbReference type="PANTHER" id="PTHR30405">
    <property type="entry name" value="TRANSPOSASE"/>
    <property type="match status" value="1"/>
</dbReference>
<protein>
    <submittedName>
        <fullName evidence="8">Transposase</fullName>
    </submittedName>
</protein>
<dbReference type="GO" id="GO:0003677">
    <property type="term" value="F:DNA binding"/>
    <property type="evidence" value="ECO:0007669"/>
    <property type="project" value="UniProtKB-KW"/>
</dbReference>
<keyword evidence="5" id="KW-0233">DNA recombination</keyword>
<accession>A0AA51UHC5</accession>
<keyword evidence="4" id="KW-0238">DNA-binding</keyword>
<dbReference type="InterPro" id="IPR051399">
    <property type="entry name" value="RNA-guided_DNA_endo/Transpos"/>
</dbReference>
<dbReference type="InterPro" id="IPR010095">
    <property type="entry name" value="Cas12f1-like_TNB"/>
</dbReference>
<comment type="similarity">
    <text evidence="1">In the C-terminal section; belongs to the transposase 35 family.</text>
</comment>
<feature type="domain" description="Probable transposase IS891/IS1136/IS1341" evidence="6">
    <location>
        <begin position="153"/>
        <end position="255"/>
    </location>
</feature>
<dbReference type="Pfam" id="PF07282">
    <property type="entry name" value="Cas12f1-like_TNB"/>
    <property type="match status" value="1"/>
</dbReference>
<dbReference type="RefSeq" id="WP_309309395.1">
    <property type="nucleotide sequence ID" value="NZ_CP133594.1"/>
</dbReference>
<feature type="domain" description="Cas12f1-like TNB" evidence="7">
    <location>
        <begin position="277"/>
        <end position="343"/>
    </location>
</feature>
<dbReference type="AlphaFoldDB" id="A0AA51UHC5"/>
<reference evidence="8" key="1">
    <citation type="submission" date="2023-08" db="EMBL/GenBank/DDBJ databases">
        <title>Methanolobus mangrovi sp. nov. and Methanolobus sediminis sp. nov, two novel methylotrophic methanogens isolated from mangrove sediments in China.</title>
        <authorList>
            <person name="Zhou J."/>
        </authorList>
    </citation>
    <scope>NUCLEOTIDE SEQUENCE</scope>
    <source>
        <strain evidence="8">FTZ2</strain>
    </source>
</reference>
<proteinExistence type="inferred from homology"/>
<dbReference type="NCBIfam" id="NF040570">
    <property type="entry name" value="guided_TnpB"/>
    <property type="match status" value="1"/>
</dbReference>
<sequence>MLLTIKVKLYPNNQQHKALLETMERFNEACDYISKIVFSNRVFGKIAIHRIAYYDVREKFDLSSQMVVRAIGKVAESYKVDKSCCHEFKKHGAIVYDQRILTFKTSDEISILTLEGRERITIKYGEYRPLDTDRVRGQADLIYHNNTFYLMVVVDVPDADPIDPNGVIGIDMGIVNIATTSDGEIFSGKKCTEVRQRYSNLKAKLQSVGTHSAKKHLKKISGKERRFKKDTNHCIAKAIVQIAKDTNRAIAIEKLKGIRTNSTVNKAVRTAIGKWAFDELGNFLKYKAALAGIPVFEIDPKNTSRECSVCGHIDKGNRKNQAEFHCQKCGHNENADINASKNISSRGICQLSHSLLSC</sequence>
<keyword evidence="3" id="KW-0815">Transposition</keyword>
<evidence type="ECO:0000313" key="8">
    <source>
        <dbReference type="EMBL" id="WMW23279.1"/>
    </source>
</evidence>
<evidence type="ECO:0000256" key="1">
    <source>
        <dbReference type="ARBA" id="ARBA00008761"/>
    </source>
</evidence>
<evidence type="ECO:0000256" key="4">
    <source>
        <dbReference type="ARBA" id="ARBA00023125"/>
    </source>
</evidence>
<evidence type="ECO:0000259" key="6">
    <source>
        <dbReference type="Pfam" id="PF01385"/>
    </source>
</evidence>
<comment type="similarity">
    <text evidence="2">In the N-terminal section; belongs to the transposase 2 family.</text>
</comment>
<dbReference type="GO" id="GO:0006310">
    <property type="term" value="P:DNA recombination"/>
    <property type="evidence" value="ECO:0007669"/>
    <property type="project" value="UniProtKB-KW"/>
</dbReference>
<evidence type="ECO:0000256" key="5">
    <source>
        <dbReference type="ARBA" id="ARBA00023172"/>
    </source>
</evidence>
<evidence type="ECO:0000259" key="7">
    <source>
        <dbReference type="Pfam" id="PF07282"/>
    </source>
</evidence>
<dbReference type="KEGG" id="mmav:RE476_05475"/>
<name>A0AA51UHC5_9EURY</name>
<dbReference type="EMBL" id="CP133594">
    <property type="protein sequence ID" value="WMW23279.1"/>
    <property type="molecule type" value="Genomic_DNA"/>
</dbReference>
<evidence type="ECO:0000313" key="9">
    <source>
        <dbReference type="Proteomes" id="UP001183006"/>
    </source>
</evidence>
<dbReference type="GO" id="GO:0032196">
    <property type="term" value="P:transposition"/>
    <property type="evidence" value="ECO:0007669"/>
    <property type="project" value="UniProtKB-KW"/>
</dbReference>
<gene>
    <name evidence="8" type="ORF">RE476_05475</name>
</gene>